<evidence type="ECO:0000256" key="2">
    <source>
        <dbReference type="ARBA" id="ARBA00022553"/>
    </source>
</evidence>
<dbReference type="AlphaFoldDB" id="A0A3G9J382"/>
<dbReference type="SUPFAM" id="SSF52172">
    <property type="entry name" value="CheY-like"/>
    <property type="match status" value="1"/>
</dbReference>
<dbReference type="EMBL" id="AP019308">
    <property type="protein sequence ID" value="BBH19163.1"/>
    <property type="molecule type" value="Genomic_DNA"/>
</dbReference>
<dbReference type="Gene3D" id="1.10.10.10">
    <property type="entry name" value="Winged helix-like DNA-binding domain superfamily/Winged helix DNA-binding domain"/>
    <property type="match status" value="1"/>
</dbReference>
<dbReference type="SUPFAM" id="SSF46894">
    <property type="entry name" value="C-terminal effector domain of the bipartite response regulators"/>
    <property type="match status" value="1"/>
</dbReference>
<dbReference type="Pfam" id="PF00072">
    <property type="entry name" value="Response_reg"/>
    <property type="match status" value="1"/>
</dbReference>
<evidence type="ECO:0000256" key="4">
    <source>
        <dbReference type="ARBA" id="ARBA00023015"/>
    </source>
</evidence>
<proteinExistence type="predicted"/>
<dbReference type="GO" id="GO:0000976">
    <property type="term" value="F:transcription cis-regulatory region binding"/>
    <property type="evidence" value="ECO:0007669"/>
    <property type="project" value="TreeGrafter"/>
</dbReference>
<dbReference type="InterPro" id="IPR036388">
    <property type="entry name" value="WH-like_DNA-bd_sf"/>
</dbReference>
<dbReference type="GO" id="GO:0006355">
    <property type="term" value="P:regulation of DNA-templated transcription"/>
    <property type="evidence" value="ECO:0007669"/>
    <property type="project" value="InterPro"/>
</dbReference>
<dbReference type="Pfam" id="PF00486">
    <property type="entry name" value="Trans_reg_C"/>
    <property type="match status" value="1"/>
</dbReference>
<evidence type="ECO:0000313" key="11">
    <source>
        <dbReference type="EMBL" id="BBH19163.1"/>
    </source>
</evidence>
<keyword evidence="4" id="KW-0805">Transcription regulation</keyword>
<evidence type="ECO:0000256" key="1">
    <source>
        <dbReference type="ARBA" id="ARBA00004496"/>
    </source>
</evidence>
<dbReference type="GO" id="GO:0000156">
    <property type="term" value="F:phosphorelay response regulator activity"/>
    <property type="evidence" value="ECO:0007669"/>
    <property type="project" value="TreeGrafter"/>
</dbReference>
<evidence type="ECO:0000256" key="8">
    <source>
        <dbReference type="PROSITE-ProRule" id="PRU01091"/>
    </source>
</evidence>
<keyword evidence="6" id="KW-0804">Transcription</keyword>
<dbReference type="FunFam" id="1.10.10.10:FF:000018">
    <property type="entry name" value="DNA-binding response regulator ResD"/>
    <property type="match status" value="1"/>
</dbReference>
<comment type="subcellular location">
    <subcellularLocation>
        <location evidence="1">Cytoplasm</location>
    </subcellularLocation>
</comment>
<dbReference type="InterPro" id="IPR011006">
    <property type="entry name" value="CheY-like_superfamily"/>
</dbReference>
<keyword evidence="3" id="KW-0902">Two-component regulatory system</keyword>
<evidence type="ECO:0000256" key="7">
    <source>
        <dbReference type="PROSITE-ProRule" id="PRU00169"/>
    </source>
</evidence>
<gene>
    <name evidence="11" type="primary">phoP_1</name>
    <name evidence="11" type="ORF">Back11_05080</name>
</gene>
<keyword evidence="5 8" id="KW-0238">DNA-binding</keyword>
<dbReference type="InterPro" id="IPR001867">
    <property type="entry name" value="OmpR/PhoB-type_DNA-bd"/>
</dbReference>
<reference evidence="11 12" key="1">
    <citation type="submission" date="2018-11" db="EMBL/GenBank/DDBJ databases">
        <title>Complete genome sequence of Paenibacillus baekrokdamisoli strain KCTC 33723.</title>
        <authorList>
            <person name="Kang S.W."/>
            <person name="Lee K.C."/>
            <person name="Kim K.K."/>
            <person name="Kim J.S."/>
            <person name="Kim D.S."/>
            <person name="Ko S.H."/>
            <person name="Yang S.H."/>
            <person name="Lee J.S."/>
        </authorList>
    </citation>
    <scope>NUCLEOTIDE SEQUENCE [LARGE SCALE GENOMIC DNA]</scope>
    <source>
        <strain evidence="11 12">KCTC 33723</strain>
    </source>
</reference>
<dbReference type="SMART" id="SM00862">
    <property type="entry name" value="Trans_reg_C"/>
    <property type="match status" value="1"/>
</dbReference>
<dbReference type="PANTHER" id="PTHR48111:SF1">
    <property type="entry name" value="TWO-COMPONENT RESPONSE REGULATOR ORR33"/>
    <property type="match status" value="1"/>
</dbReference>
<dbReference type="KEGG" id="pbk:Back11_05080"/>
<dbReference type="PROSITE" id="PS51755">
    <property type="entry name" value="OMPR_PHOB"/>
    <property type="match status" value="1"/>
</dbReference>
<feature type="domain" description="Response regulatory" evidence="9">
    <location>
        <begin position="29"/>
        <end position="141"/>
    </location>
</feature>
<evidence type="ECO:0000259" key="10">
    <source>
        <dbReference type="PROSITE" id="PS51755"/>
    </source>
</evidence>
<sequence>MPWFQNYVNIVEVNAQQNSSQETTKMQKKILIVEDDIHISKIIKMNLNIVNYATIEVYDGLSALEMIKREKFDLILLDVMVPQLDGFALMEKIQPLGIPVIFLTAKNSVYDKVNGLKLGADDYMVKPFEAIELLARIETVLRRYGKEEHVIKFQDIQVDLDKREVTIQENTVEMTPKEYDLLVVLMKNKNIALSREQFIDRVWGGDYYGETRTVDMHIKSLRKKLQLQEHIKTIYKIGYRLED</sequence>
<evidence type="ECO:0000256" key="3">
    <source>
        <dbReference type="ARBA" id="ARBA00023012"/>
    </source>
</evidence>
<name>A0A3G9J382_9BACL</name>
<dbReference type="GO" id="GO:0032993">
    <property type="term" value="C:protein-DNA complex"/>
    <property type="evidence" value="ECO:0007669"/>
    <property type="project" value="TreeGrafter"/>
</dbReference>
<protein>
    <submittedName>
        <fullName evidence="11">DNA-binding response regulator</fullName>
    </submittedName>
</protein>
<dbReference type="SMART" id="SM00448">
    <property type="entry name" value="REC"/>
    <property type="match status" value="1"/>
</dbReference>
<dbReference type="Proteomes" id="UP000275368">
    <property type="component" value="Chromosome"/>
</dbReference>
<accession>A0A3G9J382</accession>
<dbReference type="InterPro" id="IPR016032">
    <property type="entry name" value="Sig_transdc_resp-reg_C-effctor"/>
</dbReference>
<organism evidence="11 12">
    <name type="scientific">Paenibacillus baekrokdamisoli</name>
    <dbReference type="NCBI Taxonomy" id="1712516"/>
    <lineage>
        <taxon>Bacteria</taxon>
        <taxon>Bacillati</taxon>
        <taxon>Bacillota</taxon>
        <taxon>Bacilli</taxon>
        <taxon>Bacillales</taxon>
        <taxon>Paenibacillaceae</taxon>
        <taxon>Paenibacillus</taxon>
    </lineage>
</organism>
<dbReference type="PROSITE" id="PS50110">
    <property type="entry name" value="RESPONSE_REGULATORY"/>
    <property type="match status" value="1"/>
</dbReference>
<feature type="domain" description="OmpR/PhoB-type" evidence="10">
    <location>
        <begin position="148"/>
        <end position="243"/>
    </location>
</feature>
<evidence type="ECO:0000313" key="12">
    <source>
        <dbReference type="Proteomes" id="UP000275368"/>
    </source>
</evidence>
<dbReference type="GO" id="GO:0005829">
    <property type="term" value="C:cytosol"/>
    <property type="evidence" value="ECO:0007669"/>
    <property type="project" value="TreeGrafter"/>
</dbReference>
<keyword evidence="12" id="KW-1185">Reference proteome</keyword>
<dbReference type="PANTHER" id="PTHR48111">
    <property type="entry name" value="REGULATOR OF RPOS"/>
    <property type="match status" value="1"/>
</dbReference>
<dbReference type="InterPro" id="IPR039420">
    <property type="entry name" value="WalR-like"/>
</dbReference>
<keyword evidence="2 7" id="KW-0597">Phosphoprotein</keyword>
<evidence type="ECO:0000259" key="9">
    <source>
        <dbReference type="PROSITE" id="PS50110"/>
    </source>
</evidence>
<evidence type="ECO:0000256" key="6">
    <source>
        <dbReference type="ARBA" id="ARBA00023163"/>
    </source>
</evidence>
<dbReference type="Gene3D" id="3.40.50.2300">
    <property type="match status" value="1"/>
</dbReference>
<dbReference type="InterPro" id="IPR001789">
    <property type="entry name" value="Sig_transdc_resp-reg_receiver"/>
</dbReference>
<feature type="modified residue" description="4-aspartylphosphate" evidence="7">
    <location>
        <position position="78"/>
    </location>
</feature>
<feature type="DNA-binding region" description="OmpR/PhoB-type" evidence="8">
    <location>
        <begin position="148"/>
        <end position="243"/>
    </location>
</feature>
<dbReference type="CDD" id="cd00383">
    <property type="entry name" value="trans_reg_C"/>
    <property type="match status" value="1"/>
</dbReference>
<evidence type="ECO:0000256" key="5">
    <source>
        <dbReference type="ARBA" id="ARBA00023125"/>
    </source>
</evidence>
<dbReference type="Gene3D" id="6.10.250.690">
    <property type="match status" value="1"/>
</dbReference>